<keyword evidence="7 12" id="KW-0663">Pyridoxal phosphate</keyword>
<evidence type="ECO:0000256" key="7">
    <source>
        <dbReference type="ARBA" id="ARBA00022898"/>
    </source>
</evidence>
<evidence type="ECO:0000256" key="1">
    <source>
        <dbReference type="ARBA" id="ARBA00001933"/>
    </source>
</evidence>
<comment type="catalytic activity">
    <reaction evidence="10">
        <text>L-leucine + 2-oxoglutarate = 4-methyl-2-oxopentanoate + L-glutamate</text>
        <dbReference type="Rhea" id="RHEA:18321"/>
        <dbReference type="ChEBI" id="CHEBI:16810"/>
        <dbReference type="ChEBI" id="CHEBI:17865"/>
        <dbReference type="ChEBI" id="CHEBI:29985"/>
        <dbReference type="ChEBI" id="CHEBI:57427"/>
        <dbReference type="EC" id="2.6.1.42"/>
    </reaction>
</comment>
<comment type="pathway">
    <text evidence="3">Amino-acid biosynthesis; L-valine biosynthesis; L-valine from pyruvate: step 4/4.</text>
</comment>
<dbReference type="Gene3D" id="3.30.470.10">
    <property type="match status" value="1"/>
</dbReference>
<dbReference type="GO" id="GO:0046394">
    <property type="term" value="P:carboxylic acid biosynthetic process"/>
    <property type="evidence" value="ECO:0007669"/>
    <property type="project" value="UniProtKB-ARBA"/>
</dbReference>
<comment type="catalytic activity">
    <reaction evidence="9">
        <text>L-isoleucine + 2-oxoglutarate = (S)-3-methyl-2-oxopentanoate + L-glutamate</text>
        <dbReference type="Rhea" id="RHEA:24801"/>
        <dbReference type="ChEBI" id="CHEBI:16810"/>
        <dbReference type="ChEBI" id="CHEBI:29985"/>
        <dbReference type="ChEBI" id="CHEBI:35146"/>
        <dbReference type="ChEBI" id="CHEBI:58045"/>
        <dbReference type="EC" id="2.6.1.42"/>
    </reaction>
</comment>
<dbReference type="InterPro" id="IPR036038">
    <property type="entry name" value="Aminotransferase-like"/>
</dbReference>
<reference evidence="13 14" key="1">
    <citation type="submission" date="2018-04" db="EMBL/GenBank/DDBJ databases">
        <title>Genome sequencing of Flavobacterium sp. HYN0048.</title>
        <authorList>
            <person name="Yi H."/>
            <person name="Baek C."/>
        </authorList>
    </citation>
    <scope>NUCLEOTIDE SEQUENCE [LARGE SCALE GENOMIC DNA]</scope>
    <source>
        <strain evidence="13 14">HYN0048</strain>
    </source>
</reference>
<comment type="similarity">
    <text evidence="5 11">Belongs to the class-IV pyridoxal-phosphate-dependent aminotransferase family.</text>
</comment>
<comment type="cofactor">
    <cofactor evidence="1 12">
        <name>pyridoxal 5'-phosphate</name>
        <dbReference type="ChEBI" id="CHEBI:597326"/>
    </cofactor>
</comment>
<dbReference type="PANTHER" id="PTHR42743">
    <property type="entry name" value="AMINO-ACID AMINOTRANSFERASE"/>
    <property type="match status" value="1"/>
</dbReference>
<dbReference type="EC" id="2.6.1.42" evidence="6"/>
<name>A0A2S0RJC7_9FLAO</name>
<evidence type="ECO:0000256" key="12">
    <source>
        <dbReference type="RuleBase" id="RU004516"/>
    </source>
</evidence>
<evidence type="ECO:0000256" key="5">
    <source>
        <dbReference type="ARBA" id="ARBA00009320"/>
    </source>
</evidence>
<gene>
    <name evidence="13" type="ORF">HYN48_15075</name>
</gene>
<evidence type="ECO:0000256" key="10">
    <source>
        <dbReference type="ARBA" id="ARBA00049229"/>
    </source>
</evidence>
<dbReference type="OrthoDB" id="9805628at2"/>
<keyword evidence="14" id="KW-1185">Reference proteome</keyword>
<keyword evidence="13" id="KW-0032">Aminotransferase</keyword>
<comment type="pathway">
    <text evidence="4">Amino-acid biosynthesis; L-leucine biosynthesis; L-leucine from 3-methyl-2-oxobutanoate: step 4/4.</text>
</comment>
<dbReference type="InterPro" id="IPR043132">
    <property type="entry name" value="BCAT-like_C"/>
</dbReference>
<keyword evidence="13" id="KW-0808">Transferase</keyword>
<dbReference type="PANTHER" id="PTHR42743:SF11">
    <property type="entry name" value="AMINODEOXYCHORISMATE LYASE"/>
    <property type="match status" value="1"/>
</dbReference>
<dbReference type="AlphaFoldDB" id="A0A2S0RJC7"/>
<dbReference type="SUPFAM" id="SSF56752">
    <property type="entry name" value="D-aminoacid aminotransferase-like PLP-dependent enzymes"/>
    <property type="match status" value="1"/>
</dbReference>
<protein>
    <recommendedName>
        <fullName evidence="6">branched-chain-amino-acid transaminase</fullName>
        <ecNumber evidence="6">2.6.1.42</ecNumber>
    </recommendedName>
</protein>
<comment type="catalytic activity">
    <reaction evidence="8">
        <text>L-valine + 2-oxoglutarate = 3-methyl-2-oxobutanoate + L-glutamate</text>
        <dbReference type="Rhea" id="RHEA:24813"/>
        <dbReference type="ChEBI" id="CHEBI:11851"/>
        <dbReference type="ChEBI" id="CHEBI:16810"/>
        <dbReference type="ChEBI" id="CHEBI:29985"/>
        <dbReference type="ChEBI" id="CHEBI:57762"/>
        <dbReference type="EC" id="2.6.1.42"/>
    </reaction>
</comment>
<dbReference type="Gene3D" id="3.20.10.10">
    <property type="entry name" value="D-amino Acid Aminotransferase, subunit A, domain 2"/>
    <property type="match status" value="1"/>
</dbReference>
<dbReference type="PROSITE" id="PS00770">
    <property type="entry name" value="AA_TRANSFER_CLASS_4"/>
    <property type="match status" value="1"/>
</dbReference>
<sequence>MVNFNGTILDSENANLASNRGFLYGDAVFETVKIVDGKVLFSEDHYFRLMASMRVVRMEIPMDFTLEYFEEQILDLAHAEHCSASARARITVYRNDGGKYLPVGNEVSFIISVSVLGNPLYQISSGDYEVDLYKDFYVAKQLLSGIKSTNKILNVAASIYANENGLQNCLLLNDEKNVIEATQGNVFMLTGSKLVTPPVSEGCVNGVMRRQVLAAAKNMGNLEVSEQVISPFDLQKADELFITNIIIGIQPVSKYRKKEFGSAVAEALLQRINTQIRLG</sequence>
<dbReference type="Pfam" id="PF01063">
    <property type="entry name" value="Aminotran_4"/>
    <property type="match status" value="1"/>
</dbReference>
<evidence type="ECO:0000313" key="14">
    <source>
        <dbReference type="Proteomes" id="UP000244193"/>
    </source>
</evidence>
<evidence type="ECO:0000256" key="3">
    <source>
        <dbReference type="ARBA" id="ARBA00004931"/>
    </source>
</evidence>
<dbReference type="InterPro" id="IPR043131">
    <property type="entry name" value="BCAT-like_N"/>
</dbReference>
<evidence type="ECO:0000313" key="13">
    <source>
        <dbReference type="EMBL" id="AWA31308.1"/>
    </source>
</evidence>
<dbReference type="InterPro" id="IPR018300">
    <property type="entry name" value="Aminotrans_IV_CS"/>
</dbReference>
<dbReference type="CDD" id="cd00449">
    <property type="entry name" value="PLPDE_IV"/>
    <property type="match status" value="1"/>
</dbReference>
<dbReference type="GO" id="GO:0004084">
    <property type="term" value="F:branched-chain-amino-acid transaminase activity"/>
    <property type="evidence" value="ECO:0007669"/>
    <property type="project" value="UniProtKB-EC"/>
</dbReference>
<evidence type="ECO:0000256" key="2">
    <source>
        <dbReference type="ARBA" id="ARBA00004824"/>
    </source>
</evidence>
<dbReference type="KEGG" id="fmg:HYN48_15075"/>
<dbReference type="Proteomes" id="UP000244193">
    <property type="component" value="Chromosome"/>
</dbReference>
<evidence type="ECO:0000256" key="8">
    <source>
        <dbReference type="ARBA" id="ARBA00048212"/>
    </source>
</evidence>
<dbReference type="RefSeq" id="WP_108373200.1">
    <property type="nucleotide sequence ID" value="NZ_CP028811.1"/>
</dbReference>
<organism evidence="13 14">
    <name type="scientific">Flavobacterium magnum</name>
    <dbReference type="NCBI Taxonomy" id="2162713"/>
    <lineage>
        <taxon>Bacteria</taxon>
        <taxon>Pseudomonadati</taxon>
        <taxon>Bacteroidota</taxon>
        <taxon>Flavobacteriia</taxon>
        <taxon>Flavobacteriales</taxon>
        <taxon>Flavobacteriaceae</taxon>
        <taxon>Flavobacterium</taxon>
    </lineage>
</organism>
<evidence type="ECO:0000256" key="6">
    <source>
        <dbReference type="ARBA" id="ARBA00013053"/>
    </source>
</evidence>
<proteinExistence type="inferred from homology"/>
<accession>A0A2S0RJC7</accession>
<dbReference type="InterPro" id="IPR050571">
    <property type="entry name" value="Class-IV_PLP-Dep_Aminotrnsfr"/>
</dbReference>
<evidence type="ECO:0000256" key="11">
    <source>
        <dbReference type="RuleBase" id="RU004106"/>
    </source>
</evidence>
<dbReference type="EMBL" id="CP028811">
    <property type="protein sequence ID" value="AWA31308.1"/>
    <property type="molecule type" value="Genomic_DNA"/>
</dbReference>
<evidence type="ECO:0000256" key="4">
    <source>
        <dbReference type="ARBA" id="ARBA00005072"/>
    </source>
</evidence>
<evidence type="ECO:0000256" key="9">
    <source>
        <dbReference type="ARBA" id="ARBA00048798"/>
    </source>
</evidence>
<comment type="pathway">
    <text evidence="2">Amino-acid biosynthesis; L-isoleucine biosynthesis; L-isoleucine from 2-oxobutanoate: step 4/4.</text>
</comment>
<dbReference type="InterPro" id="IPR001544">
    <property type="entry name" value="Aminotrans_IV"/>
</dbReference>